<dbReference type="EMBL" id="JAUPFM010000019">
    <property type="protein sequence ID" value="KAK2820948.1"/>
    <property type="molecule type" value="Genomic_DNA"/>
</dbReference>
<reference evidence="1" key="1">
    <citation type="submission" date="2023-07" db="EMBL/GenBank/DDBJ databases">
        <title>Chromosome-level Genome Assembly of Striped Snakehead (Channa striata).</title>
        <authorList>
            <person name="Liu H."/>
        </authorList>
    </citation>
    <scope>NUCLEOTIDE SEQUENCE</scope>
    <source>
        <strain evidence="1">Gz</strain>
        <tissue evidence="1">Muscle</tissue>
    </source>
</reference>
<name>A0AA88J6X8_CHASR</name>
<accession>A0AA88J6X8</accession>
<proteinExistence type="predicted"/>
<keyword evidence="2" id="KW-1185">Reference proteome</keyword>
<dbReference type="AlphaFoldDB" id="A0AA88J6X8"/>
<evidence type="ECO:0000313" key="2">
    <source>
        <dbReference type="Proteomes" id="UP001187415"/>
    </source>
</evidence>
<gene>
    <name evidence="1" type="ORF">Q5P01_023907</name>
</gene>
<organism evidence="1 2">
    <name type="scientific">Channa striata</name>
    <name type="common">Snakehead murrel</name>
    <name type="synonym">Ophicephalus striatus</name>
    <dbReference type="NCBI Taxonomy" id="64152"/>
    <lineage>
        <taxon>Eukaryota</taxon>
        <taxon>Metazoa</taxon>
        <taxon>Chordata</taxon>
        <taxon>Craniata</taxon>
        <taxon>Vertebrata</taxon>
        <taxon>Euteleostomi</taxon>
        <taxon>Actinopterygii</taxon>
        <taxon>Neopterygii</taxon>
        <taxon>Teleostei</taxon>
        <taxon>Neoteleostei</taxon>
        <taxon>Acanthomorphata</taxon>
        <taxon>Anabantaria</taxon>
        <taxon>Anabantiformes</taxon>
        <taxon>Channoidei</taxon>
        <taxon>Channidae</taxon>
        <taxon>Channa</taxon>
    </lineage>
</organism>
<dbReference type="Proteomes" id="UP001187415">
    <property type="component" value="Unassembled WGS sequence"/>
</dbReference>
<protein>
    <submittedName>
        <fullName evidence="1">Uncharacterized protein</fullName>
    </submittedName>
</protein>
<sequence>MELARCLQCVGSGSPRLSLCFHCPAAGHTRSRTQSVCGGGCGAKRNCNGKYSTQLALEQLRSDYRLYEEPKMANTSEGSLLYTSVGQASASYHQPRLLRHPAPARFPEEAQFISNEPNIFVENPLHLSGGCVAPCLSPDGVVSDV</sequence>
<evidence type="ECO:0000313" key="1">
    <source>
        <dbReference type="EMBL" id="KAK2820948.1"/>
    </source>
</evidence>
<comment type="caution">
    <text evidence="1">The sequence shown here is derived from an EMBL/GenBank/DDBJ whole genome shotgun (WGS) entry which is preliminary data.</text>
</comment>